<keyword evidence="3" id="KW-1185">Reference proteome</keyword>
<evidence type="ECO:0000256" key="1">
    <source>
        <dbReference type="SAM" id="MobiDB-lite"/>
    </source>
</evidence>
<evidence type="ECO:0000313" key="3">
    <source>
        <dbReference type="Proteomes" id="UP000190667"/>
    </source>
</evidence>
<evidence type="ECO:0000313" key="2">
    <source>
        <dbReference type="EMBL" id="OON39834.1"/>
    </source>
</evidence>
<proteinExistence type="predicted"/>
<dbReference type="RefSeq" id="WP_078003023.1">
    <property type="nucleotide sequence ID" value="NZ_MRUL01000007.1"/>
</dbReference>
<accession>A0A1S8YLB5</accession>
<gene>
    <name evidence="2" type="ORF">BTJ39_12445</name>
</gene>
<feature type="region of interest" description="Disordered" evidence="1">
    <location>
        <begin position="767"/>
        <end position="928"/>
    </location>
</feature>
<name>A0A1S8YLB5_9GAMM</name>
<dbReference type="STRING" id="1926881.BTJ39_12445"/>
<organism evidence="2 3">
    <name type="scientific">Izhakiella australiensis</name>
    <dbReference type="NCBI Taxonomy" id="1926881"/>
    <lineage>
        <taxon>Bacteria</taxon>
        <taxon>Pseudomonadati</taxon>
        <taxon>Pseudomonadota</taxon>
        <taxon>Gammaproteobacteria</taxon>
        <taxon>Enterobacterales</taxon>
        <taxon>Erwiniaceae</taxon>
        <taxon>Izhakiella</taxon>
    </lineage>
</organism>
<dbReference type="CDD" id="cd20749">
    <property type="entry name" value="nigritoxin_M"/>
    <property type="match status" value="1"/>
</dbReference>
<feature type="compositionally biased region" description="Polar residues" evidence="1">
    <location>
        <begin position="830"/>
        <end position="842"/>
    </location>
</feature>
<sequence>MTGDVLSDGDPQGFLFATRLAAEFENARRGELRPPLSPEQYAGLEKGLTEYIVKWGQQRASSGSARLVVTLSFDALGLVIGLSALTGIALRTAKDVIRIPYAVHQLKKFTMPGEDIPFRAINSLLEKKLTQFGFRLAMTPLPGALKFAAGSTITAGAGLRNRQLAGSENSFEAVYERVTQGKQSEKIKMASAGQMLTDAVLSGVTTAGYKGACNALNSSVNGSDNGNKAHGMMVPSGAGEQTLPALAEAEAWRESAEREEARPRSRRGKRSTDAQAGATPEQRLRADQVDFSPDEAWNTFTDDKKKTTYLYAIKQVLRQIENDQSLPQSVRNNAYLARLGATILLPVRINSFFIRNTFLLPAPPGAKTGLLISLNSQNPYYFVREGKDLSESIVKDLPNLAMVHPTQINYLYLVPTGLERFNAIKNGSMNFPDNFNRGSEPMDIAHLSSHFVDIVDEDYSAESILGKKYPVVQPYPTNLLLISRAISGSQIPDPGVTAKQQQYQLKITWDNLTAAGYLRSFSRPFSTLSGQTQLVASDITGQTVQQTEADKDRAEYIGSWIDVSVGAVTAFTPAGWVIGSAQAAAEITADVAEGTEPDPLAVAGLVVGSIPAGRIGARIGKFSRVGGASVKYTLMIADKTIDLAMVGRSIQYAVETGEPLAIYQALLDSGISVKHSYELARHMSSQIKLSKSIETSASLETLEKIGSESPVYTVESNLPVRTFKIGNTMLLGKIEAGVMKISRDNGATWKQGSGLHKLAYRLQNAGGGRKLPAETSSPSHTKKTAAGTAGRPAKDLTKQPVGSRGREEQTLTAAPETPRPAPELAKETAQPESTQSRPQTSKTGKDRELPGATHLMPLPPKNATPVKPEEALAGHSRQSTPQVTDRINPARVTMDDTTKKNLENREDESDIAQEFHGNVSPGDISYTPNPLKDRIKDYVKDFNYYTAQDVIEYMGGIRELRGQRHAFASSIANKNIARFESNPYPVTLSHQASIVSKATEKYQPDYVRDFSGLSNQRSQHGLPGVPVRGEKDWHQPVLEHDCDDNEIVFRTMSEADYTHLVSERKLKGTSETSISPALAYSLKYNGVLVQFTVKKGTWEKIKEIALVTNEKERELFPELKVGTKNWADESARLKKEGGQITTQVGKGNALKVFNENIVGFQRIQLLPES</sequence>
<comment type="caution">
    <text evidence="2">The sequence shown here is derived from an EMBL/GenBank/DDBJ whole genome shotgun (WGS) entry which is preliminary data.</text>
</comment>
<dbReference type="OrthoDB" id="6631822at2"/>
<dbReference type="Proteomes" id="UP000190667">
    <property type="component" value="Unassembled WGS sequence"/>
</dbReference>
<feature type="compositionally biased region" description="Basic and acidic residues" evidence="1">
    <location>
        <begin position="250"/>
        <end position="263"/>
    </location>
</feature>
<feature type="compositionally biased region" description="Polar residues" evidence="1">
    <location>
        <begin position="876"/>
        <end position="885"/>
    </location>
</feature>
<protein>
    <submittedName>
        <fullName evidence="2">Uncharacterized protein</fullName>
    </submittedName>
</protein>
<dbReference type="AlphaFoldDB" id="A0A1S8YLB5"/>
<feature type="compositionally biased region" description="Basic and acidic residues" evidence="1">
    <location>
        <begin position="893"/>
        <end position="904"/>
    </location>
</feature>
<dbReference type="EMBL" id="MRUL01000007">
    <property type="protein sequence ID" value="OON39834.1"/>
    <property type="molecule type" value="Genomic_DNA"/>
</dbReference>
<reference evidence="2 3" key="1">
    <citation type="submission" date="2016-12" db="EMBL/GenBank/DDBJ databases">
        <title>Izhakiella australiana sp. nov. of genus Izhakiella isolated from Australian desert.</title>
        <authorList>
            <person name="Ji M."/>
        </authorList>
    </citation>
    <scope>NUCLEOTIDE SEQUENCE [LARGE SCALE GENOMIC DNA]</scope>
    <source>
        <strain evidence="2 3">D4N98</strain>
    </source>
</reference>
<feature type="region of interest" description="Disordered" evidence="1">
    <location>
        <begin position="248"/>
        <end position="287"/>
    </location>
</feature>